<name>A0A9K3NW89_HELAN</name>
<protein>
    <submittedName>
        <fullName evidence="1">Uncharacterized protein</fullName>
    </submittedName>
</protein>
<dbReference type="Proteomes" id="UP000215914">
    <property type="component" value="Unassembled WGS sequence"/>
</dbReference>
<organism evidence="1 2">
    <name type="scientific">Helianthus annuus</name>
    <name type="common">Common sunflower</name>
    <dbReference type="NCBI Taxonomy" id="4232"/>
    <lineage>
        <taxon>Eukaryota</taxon>
        <taxon>Viridiplantae</taxon>
        <taxon>Streptophyta</taxon>
        <taxon>Embryophyta</taxon>
        <taxon>Tracheophyta</taxon>
        <taxon>Spermatophyta</taxon>
        <taxon>Magnoliopsida</taxon>
        <taxon>eudicotyledons</taxon>
        <taxon>Gunneridae</taxon>
        <taxon>Pentapetalae</taxon>
        <taxon>asterids</taxon>
        <taxon>campanulids</taxon>
        <taxon>Asterales</taxon>
        <taxon>Asteraceae</taxon>
        <taxon>Asteroideae</taxon>
        <taxon>Heliantheae alliance</taxon>
        <taxon>Heliantheae</taxon>
        <taxon>Helianthus</taxon>
    </lineage>
</organism>
<proteinExistence type="predicted"/>
<evidence type="ECO:0000313" key="1">
    <source>
        <dbReference type="EMBL" id="KAF5813833.1"/>
    </source>
</evidence>
<dbReference type="AlphaFoldDB" id="A0A9K3NW89"/>
<sequence>MKRIWAMWHVMVEQFDEEACYGGGFRWECILLTLINYKRDPFFTWVGIFNSGHPKWILYIVFQNPRQSLHLRSASDPYSILVPVRTSIGFGGHDDRKWWWWSPEKSDMMLWWFQTTVSPPLLCQSIGFNPNLFFSRLQGFSLHQFLTHLHRFQGFKKSQSKKHELFDVYRCEIAIRISNM</sequence>
<gene>
    <name evidence="1" type="ORF">HanXRQr2_Chr03g0103391</name>
</gene>
<keyword evidence="2" id="KW-1185">Reference proteome</keyword>
<dbReference type="EMBL" id="MNCJ02000318">
    <property type="protein sequence ID" value="KAF5813833.1"/>
    <property type="molecule type" value="Genomic_DNA"/>
</dbReference>
<reference evidence="1" key="2">
    <citation type="submission" date="2020-06" db="EMBL/GenBank/DDBJ databases">
        <title>Helianthus annuus Genome sequencing and assembly Release 2.</title>
        <authorList>
            <person name="Gouzy J."/>
            <person name="Langlade N."/>
            <person name="Munos S."/>
        </authorList>
    </citation>
    <scope>NUCLEOTIDE SEQUENCE</scope>
    <source>
        <tissue evidence="1">Leaves</tissue>
    </source>
</reference>
<evidence type="ECO:0000313" key="2">
    <source>
        <dbReference type="Proteomes" id="UP000215914"/>
    </source>
</evidence>
<comment type="caution">
    <text evidence="1">The sequence shown here is derived from an EMBL/GenBank/DDBJ whole genome shotgun (WGS) entry which is preliminary data.</text>
</comment>
<reference evidence="1" key="1">
    <citation type="journal article" date="2017" name="Nature">
        <title>The sunflower genome provides insights into oil metabolism, flowering and Asterid evolution.</title>
        <authorList>
            <person name="Badouin H."/>
            <person name="Gouzy J."/>
            <person name="Grassa C.J."/>
            <person name="Murat F."/>
            <person name="Staton S.E."/>
            <person name="Cottret L."/>
            <person name="Lelandais-Briere C."/>
            <person name="Owens G.L."/>
            <person name="Carrere S."/>
            <person name="Mayjonade B."/>
            <person name="Legrand L."/>
            <person name="Gill N."/>
            <person name="Kane N.C."/>
            <person name="Bowers J.E."/>
            <person name="Hubner S."/>
            <person name="Bellec A."/>
            <person name="Berard A."/>
            <person name="Berges H."/>
            <person name="Blanchet N."/>
            <person name="Boniface M.C."/>
            <person name="Brunel D."/>
            <person name="Catrice O."/>
            <person name="Chaidir N."/>
            <person name="Claudel C."/>
            <person name="Donnadieu C."/>
            <person name="Faraut T."/>
            <person name="Fievet G."/>
            <person name="Helmstetter N."/>
            <person name="King M."/>
            <person name="Knapp S.J."/>
            <person name="Lai Z."/>
            <person name="Le Paslier M.C."/>
            <person name="Lippi Y."/>
            <person name="Lorenzon L."/>
            <person name="Mandel J.R."/>
            <person name="Marage G."/>
            <person name="Marchand G."/>
            <person name="Marquand E."/>
            <person name="Bret-Mestries E."/>
            <person name="Morien E."/>
            <person name="Nambeesan S."/>
            <person name="Nguyen T."/>
            <person name="Pegot-Espagnet P."/>
            <person name="Pouilly N."/>
            <person name="Raftis F."/>
            <person name="Sallet E."/>
            <person name="Schiex T."/>
            <person name="Thomas J."/>
            <person name="Vandecasteele C."/>
            <person name="Vares D."/>
            <person name="Vear F."/>
            <person name="Vautrin S."/>
            <person name="Crespi M."/>
            <person name="Mangin B."/>
            <person name="Burke J.M."/>
            <person name="Salse J."/>
            <person name="Munos S."/>
            <person name="Vincourt P."/>
            <person name="Rieseberg L.H."/>
            <person name="Langlade N.B."/>
        </authorList>
    </citation>
    <scope>NUCLEOTIDE SEQUENCE</scope>
    <source>
        <tissue evidence="1">Leaves</tissue>
    </source>
</reference>
<dbReference type="Gramene" id="mRNA:HanXRQr2_Chr03g0103391">
    <property type="protein sequence ID" value="mRNA:HanXRQr2_Chr03g0103391"/>
    <property type="gene ID" value="HanXRQr2_Chr03g0103391"/>
</dbReference>
<accession>A0A9K3NW89</accession>